<gene>
    <name evidence="4" type="ORF">HCN83_13650</name>
</gene>
<protein>
    <submittedName>
        <fullName evidence="4">ROK family transcriptional regulator</fullName>
    </submittedName>
</protein>
<keyword evidence="5" id="KW-1185">Reference proteome</keyword>
<dbReference type="PANTHER" id="PTHR18964">
    <property type="entry name" value="ROK (REPRESSOR, ORF, KINASE) FAMILY"/>
    <property type="match status" value="1"/>
</dbReference>
<dbReference type="InterPro" id="IPR036390">
    <property type="entry name" value="WH_DNA-bd_sf"/>
</dbReference>
<dbReference type="EMBL" id="JAATHJ010000026">
    <property type="protein sequence ID" value="NJP38621.1"/>
    <property type="molecule type" value="Genomic_DNA"/>
</dbReference>
<dbReference type="RefSeq" id="WP_168008286.1">
    <property type="nucleotide sequence ID" value="NZ_JAATHJ010000026.1"/>
</dbReference>
<dbReference type="CDD" id="cd24076">
    <property type="entry name" value="ASKHA_ATPase_ROK_BsXylR-like"/>
    <property type="match status" value="1"/>
</dbReference>
<dbReference type="PROSITE" id="PS01125">
    <property type="entry name" value="ROK"/>
    <property type="match status" value="1"/>
</dbReference>
<dbReference type="Pfam" id="PF00480">
    <property type="entry name" value="ROK"/>
    <property type="match status" value="1"/>
</dbReference>
<comment type="similarity">
    <text evidence="2">Belongs to the ROK (NagC/XylR) family.</text>
</comment>
<dbReference type="InterPro" id="IPR036388">
    <property type="entry name" value="WH-like_DNA-bd_sf"/>
</dbReference>
<organism evidence="4 5">
    <name type="scientific">Alkalicoccus luteus</name>
    <dbReference type="NCBI Taxonomy" id="1237094"/>
    <lineage>
        <taxon>Bacteria</taxon>
        <taxon>Bacillati</taxon>
        <taxon>Bacillota</taxon>
        <taxon>Bacilli</taxon>
        <taxon>Bacillales</taxon>
        <taxon>Bacillaceae</taxon>
        <taxon>Alkalicoccus</taxon>
    </lineage>
</organism>
<keyword evidence="3" id="KW-0119">Carbohydrate metabolism</keyword>
<accession>A0A969PQM0</accession>
<evidence type="ECO:0000256" key="3">
    <source>
        <dbReference type="ARBA" id="ARBA00022629"/>
    </source>
</evidence>
<evidence type="ECO:0000256" key="1">
    <source>
        <dbReference type="ARBA" id="ARBA00002486"/>
    </source>
</evidence>
<dbReference type="PANTHER" id="PTHR18964:SF149">
    <property type="entry name" value="BIFUNCTIONAL UDP-N-ACETYLGLUCOSAMINE 2-EPIMERASE_N-ACETYLMANNOSAMINE KINASE"/>
    <property type="match status" value="1"/>
</dbReference>
<dbReference type="Gene3D" id="1.10.10.10">
    <property type="entry name" value="Winged helix-like DNA-binding domain superfamily/Winged helix DNA-binding domain"/>
    <property type="match status" value="1"/>
</dbReference>
<keyword evidence="3" id="KW-0859">Xylose metabolism</keyword>
<evidence type="ECO:0000256" key="2">
    <source>
        <dbReference type="ARBA" id="ARBA00006479"/>
    </source>
</evidence>
<evidence type="ECO:0000313" key="4">
    <source>
        <dbReference type="EMBL" id="NJP38621.1"/>
    </source>
</evidence>
<name>A0A969PQM0_9BACI</name>
<dbReference type="SUPFAM" id="SSF46785">
    <property type="entry name" value="Winged helix' DNA-binding domain"/>
    <property type="match status" value="1"/>
</dbReference>
<dbReference type="InterPro" id="IPR043129">
    <property type="entry name" value="ATPase_NBD"/>
</dbReference>
<dbReference type="AlphaFoldDB" id="A0A969PQM0"/>
<dbReference type="SUPFAM" id="SSF53067">
    <property type="entry name" value="Actin-like ATPase domain"/>
    <property type="match status" value="1"/>
</dbReference>
<evidence type="ECO:0000313" key="5">
    <source>
        <dbReference type="Proteomes" id="UP000752012"/>
    </source>
</evidence>
<reference evidence="4 5" key="1">
    <citation type="submission" date="2020-03" db="EMBL/GenBank/DDBJ databases">
        <title>Assessment of the enzymatic potential of alkaline-tolerant lipase obtained from Bacillus luteus H11 (technogenic soil) for the bioremediation of saline soils contaminated with petroleum substances.</title>
        <authorList>
            <person name="Kalwasinska A."/>
        </authorList>
    </citation>
    <scope>NUCLEOTIDE SEQUENCE [LARGE SCALE GENOMIC DNA]</scope>
    <source>
        <strain evidence="4 5">H11</strain>
    </source>
</reference>
<dbReference type="Pfam" id="PF13412">
    <property type="entry name" value="HTH_24"/>
    <property type="match status" value="1"/>
</dbReference>
<comment type="function">
    <text evidence="1">Transcriptional repressor of xylose-utilizing enzymes.</text>
</comment>
<dbReference type="InterPro" id="IPR000600">
    <property type="entry name" value="ROK"/>
</dbReference>
<dbReference type="GO" id="GO:0042732">
    <property type="term" value="P:D-xylose metabolic process"/>
    <property type="evidence" value="ECO:0007669"/>
    <property type="project" value="UniProtKB-KW"/>
</dbReference>
<dbReference type="Gene3D" id="3.30.420.40">
    <property type="match status" value="2"/>
</dbReference>
<dbReference type="Proteomes" id="UP000752012">
    <property type="component" value="Unassembled WGS sequence"/>
</dbReference>
<sequence length="402" mass="44092">MQGMTGSFQLMKSLNRSLVLNIIRQHGPISRTDISKKASLTHPTVSNIVAELTEEGIVREGQVGESRGGRKPMLLSIYDDHSYVIGVDVGTGQLRVGLTNLRADVKEIRTQKFPEGMQESEFLEMLVRTIRELLESSGIERSKVLGIGVGMHGIVDVEQGVSIYAPHFGYRDIPLVEMLGREFKLPVKMENDARCSAIAERWFGSAQHYDNIVCINVGEGIGAGVIVDGKIFRGRHHIAGELGHMIVDLNGRRCTCGSYGCLHTVASGIHIRERVLHDLTLGRSTMMLKMVDRKEEITGEVIHEAARSGDVFAQEVLAEAGRFLGLACTNLINTMNPDKIIFTGGVMAAGEYVMGPLRHLIRHRALTKEAQQTEVVLSELGPNSAMLGAVTLVLQEIFEVEG</sequence>
<proteinExistence type="inferred from homology"/>
<comment type="caution">
    <text evidence="4">The sequence shown here is derived from an EMBL/GenBank/DDBJ whole genome shotgun (WGS) entry which is preliminary data.</text>
</comment>
<dbReference type="InterPro" id="IPR049874">
    <property type="entry name" value="ROK_cs"/>
</dbReference>